<dbReference type="KEGG" id="avp:AVENP_1362"/>
<dbReference type="AlphaFoldDB" id="A0AAE7B883"/>
<feature type="transmembrane region" description="Helical" evidence="7">
    <location>
        <begin position="113"/>
        <end position="140"/>
    </location>
</feature>
<dbReference type="RefSeq" id="WP_128358815.1">
    <property type="nucleotide sequence ID" value="NZ_CP053840.1"/>
</dbReference>
<comment type="subcellular location">
    <subcellularLocation>
        <location evidence="1">Cell membrane</location>
        <topology evidence="1">Multi-pass membrane protein</topology>
    </subcellularLocation>
</comment>
<dbReference type="EMBL" id="CP053840">
    <property type="protein sequence ID" value="QKF66916.1"/>
    <property type="molecule type" value="Genomic_DNA"/>
</dbReference>
<evidence type="ECO:0000313" key="8">
    <source>
        <dbReference type="EMBL" id="QKF66916.1"/>
    </source>
</evidence>
<protein>
    <submittedName>
        <fullName evidence="8">Transporter, LysE family</fullName>
    </submittedName>
</protein>
<accession>A0AAE7B883</accession>
<dbReference type="Proteomes" id="UP000503482">
    <property type="component" value="Chromosome"/>
</dbReference>
<feature type="transmembrane region" description="Helical" evidence="7">
    <location>
        <begin position="6"/>
        <end position="29"/>
    </location>
</feature>
<evidence type="ECO:0000256" key="6">
    <source>
        <dbReference type="ARBA" id="ARBA00023136"/>
    </source>
</evidence>
<evidence type="ECO:0000256" key="4">
    <source>
        <dbReference type="ARBA" id="ARBA00022692"/>
    </source>
</evidence>
<dbReference type="PANTHER" id="PTHR30086">
    <property type="entry name" value="ARGININE EXPORTER PROTEIN ARGO"/>
    <property type="match status" value="1"/>
</dbReference>
<feature type="transmembrane region" description="Helical" evidence="7">
    <location>
        <begin position="146"/>
        <end position="171"/>
    </location>
</feature>
<evidence type="ECO:0000256" key="3">
    <source>
        <dbReference type="ARBA" id="ARBA00022475"/>
    </source>
</evidence>
<evidence type="ECO:0000256" key="5">
    <source>
        <dbReference type="ARBA" id="ARBA00022989"/>
    </source>
</evidence>
<comment type="similarity">
    <text evidence="2">Belongs to the Rht family.</text>
</comment>
<dbReference type="Pfam" id="PF01810">
    <property type="entry name" value="LysE"/>
    <property type="match status" value="1"/>
</dbReference>
<evidence type="ECO:0000313" key="9">
    <source>
        <dbReference type="Proteomes" id="UP000503482"/>
    </source>
</evidence>
<dbReference type="PANTHER" id="PTHR30086:SF14">
    <property type="entry name" value="HOMOSERINE_HOMOSERINE LACTONE EFFLUX PROTEIN"/>
    <property type="match status" value="1"/>
</dbReference>
<reference evidence="8 9" key="1">
    <citation type="submission" date="2020-05" db="EMBL/GenBank/DDBJ databases">
        <title>Complete genome sequencing of Campylobacter and Arcobacter type strains.</title>
        <authorList>
            <person name="Miller W.G."/>
            <person name="Yee E."/>
        </authorList>
    </citation>
    <scope>NUCLEOTIDE SEQUENCE [LARGE SCALE GENOMIC DNA]</scope>
    <source>
        <strain evidence="8 9">LMG 26156</strain>
    </source>
</reference>
<keyword evidence="6 7" id="KW-0472">Membrane</keyword>
<evidence type="ECO:0000256" key="2">
    <source>
        <dbReference type="ARBA" id="ARBA00007928"/>
    </source>
</evidence>
<evidence type="ECO:0000256" key="1">
    <source>
        <dbReference type="ARBA" id="ARBA00004651"/>
    </source>
</evidence>
<dbReference type="GO" id="GO:0042970">
    <property type="term" value="F:homoserine transmembrane transporter activity"/>
    <property type="evidence" value="ECO:0007669"/>
    <property type="project" value="TreeGrafter"/>
</dbReference>
<feature type="transmembrane region" description="Helical" evidence="7">
    <location>
        <begin position="187"/>
        <end position="206"/>
    </location>
</feature>
<evidence type="ECO:0000256" key="7">
    <source>
        <dbReference type="SAM" id="Phobius"/>
    </source>
</evidence>
<organism evidence="8 9">
    <name type="scientific">Arcobacter venerupis</name>
    <dbReference type="NCBI Taxonomy" id="1054033"/>
    <lineage>
        <taxon>Bacteria</taxon>
        <taxon>Pseudomonadati</taxon>
        <taxon>Campylobacterota</taxon>
        <taxon>Epsilonproteobacteria</taxon>
        <taxon>Campylobacterales</taxon>
        <taxon>Arcobacteraceae</taxon>
        <taxon>Arcobacter</taxon>
    </lineage>
</organism>
<keyword evidence="4 7" id="KW-0812">Transmembrane</keyword>
<dbReference type="PIRSF" id="PIRSF006324">
    <property type="entry name" value="LeuE"/>
    <property type="match status" value="1"/>
</dbReference>
<keyword evidence="3" id="KW-1003">Cell membrane</keyword>
<feature type="transmembrane region" description="Helical" evidence="7">
    <location>
        <begin position="41"/>
        <end position="65"/>
    </location>
</feature>
<proteinExistence type="inferred from homology"/>
<dbReference type="GO" id="GO:0005886">
    <property type="term" value="C:plasma membrane"/>
    <property type="evidence" value="ECO:0007669"/>
    <property type="project" value="UniProtKB-SubCell"/>
</dbReference>
<feature type="transmembrane region" description="Helical" evidence="7">
    <location>
        <begin position="71"/>
        <end position="92"/>
    </location>
</feature>
<gene>
    <name evidence="8" type="ORF">AVENP_1362</name>
</gene>
<sequence length="210" mass="23602">MNIDTFLIYSVIAFFYVLSPGPAVLLAIVNGMRTDMKTVAISSFANVLGLAILSTASILGLGVLILTSATLFLIVKVAGAFYLIYLGIKFLRNKGILNIEDIEKNVKQKSKRAYFFESFFVAVTNPKPIIFFTAIFPQFLDLHKAIAPQFFIMTGEFIFFSFFGLCTYAFLSKKSKALLKDEKRMYWFNKFTGGLFIFLGIGLLRLKNQA</sequence>
<keyword evidence="9" id="KW-1185">Reference proteome</keyword>
<dbReference type="InterPro" id="IPR001123">
    <property type="entry name" value="LeuE-type"/>
</dbReference>
<keyword evidence="5 7" id="KW-1133">Transmembrane helix</keyword>
<name>A0AAE7B883_9BACT</name>